<evidence type="ECO:0000313" key="3">
    <source>
        <dbReference type="Proteomes" id="UP001341281"/>
    </source>
</evidence>
<evidence type="ECO:0000313" key="2">
    <source>
        <dbReference type="EMBL" id="WVZ84863.1"/>
    </source>
</evidence>
<feature type="compositionally biased region" description="Basic residues" evidence="1">
    <location>
        <begin position="1"/>
        <end position="12"/>
    </location>
</feature>
<gene>
    <name evidence="2" type="ORF">U9M48_031841</name>
</gene>
<keyword evidence="3" id="KW-1185">Reference proteome</keyword>
<name>A0AAQ3U3X4_PASNO</name>
<protein>
    <submittedName>
        <fullName evidence="2">Uncharacterized protein</fullName>
    </submittedName>
</protein>
<dbReference type="AlphaFoldDB" id="A0AAQ3U3X4"/>
<evidence type="ECO:0000256" key="1">
    <source>
        <dbReference type="SAM" id="MobiDB-lite"/>
    </source>
</evidence>
<dbReference type="EMBL" id="CP144751">
    <property type="protein sequence ID" value="WVZ84863.1"/>
    <property type="molecule type" value="Genomic_DNA"/>
</dbReference>
<dbReference type="Proteomes" id="UP001341281">
    <property type="component" value="Chromosome 07"/>
</dbReference>
<dbReference type="EMBL" id="CP144751">
    <property type="protein sequence ID" value="WVZ84862.1"/>
    <property type="molecule type" value="Genomic_DNA"/>
</dbReference>
<feature type="region of interest" description="Disordered" evidence="1">
    <location>
        <begin position="1"/>
        <end position="52"/>
    </location>
</feature>
<proteinExistence type="predicted"/>
<sequence length="178" mass="20008">MPTPRCRTRRHCTTTPDRGLHQQQRPTPPPPTATAIKQGQQPHGINGRAAQSHEEGLWAVRGQQITYHTHSHGISTVDMEQLDQLPIANVDTWSDYFGLQNNLMQQCLLDDASQGSYISSLYFLTKYSSLPSMKSSANSYPFWLWISSSITVDDSSRGSSIDKNFVDYVLVCTLLYCI</sequence>
<organism evidence="2 3">
    <name type="scientific">Paspalum notatum var. saurae</name>
    <dbReference type="NCBI Taxonomy" id="547442"/>
    <lineage>
        <taxon>Eukaryota</taxon>
        <taxon>Viridiplantae</taxon>
        <taxon>Streptophyta</taxon>
        <taxon>Embryophyta</taxon>
        <taxon>Tracheophyta</taxon>
        <taxon>Spermatophyta</taxon>
        <taxon>Magnoliopsida</taxon>
        <taxon>Liliopsida</taxon>
        <taxon>Poales</taxon>
        <taxon>Poaceae</taxon>
        <taxon>PACMAD clade</taxon>
        <taxon>Panicoideae</taxon>
        <taxon>Andropogonodae</taxon>
        <taxon>Paspaleae</taxon>
        <taxon>Paspalinae</taxon>
        <taxon>Paspalum</taxon>
    </lineage>
</organism>
<reference evidence="2 3" key="1">
    <citation type="submission" date="2024-02" db="EMBL/GenBank/DDBJ databases">
        <title>High-quality chromosome-scale genome assembly of Pensacola bahiagrass (Paspalum notatum Flugge var. saurae).</title>
        <authorList>
            <person name="Vega J.M."/>
            <person name="Podio M."/>
            <person name="Orjuela J."/>
            <person name="Siena L.A."/>
            <person name="Pessino S.C."/>
            <person name="Combes M.C."/>
            <person name="Mariac C."/>
            <person name="Albertini E."/>
            <person name="Pupilli F."/>
            <person name="Ortiz J.P.A."/>
            <person name="Leblanc O."/>
        </authorList>
    </citation>
    <scope>NUCLEOTIDE SEQUENCE [LARGE SCALE GENOMIC DNA]</scope>
    <source>
        <strain evidence="2">R1</strain>
        <tissue evidence="2">Leaf</tissue>
    </source>
</reference>
<accession>A0AAQ3U3X4</accession>